<name>A0A399E1W7_9DEIN</name>
<comment type="caution">
    <text evidence="1">The sequence shown here is derived from an EMBL/GenBank/DDBJ whole genome shotgun (WGS) entry which is preliminary data.</text>
</comment>
<evidence type="ECO:0000313" key="2">
    <source>
        <dbReference type="Proteomes" id="UP000266089"/>
    </source>
</evidence>
<organism evidence="1 2">
    <name type="scientific">Meiothermus taiwanensis</name>
    <dbReference type="NCBI Taxonomy" id="172827"/>
    <lineage>
        <taxon>Bacteria</taxon>
        <taxon>Thermotogati</taxon>
        <taxon>Deinococcota</taxon>
        <taxon>Deinococci</taxon>
        <taxon>Thermales</taxon>
        <taxon>Thermaceae</taxon>
        <taxon>Meiothermus</taxon>
    </lineage>
</organism>
<accession>A0A399E1W7</accession>
<dbReference type="OrthoDB" id="26322at2"/>
<evidence type="ECO:0000313" key="1">
    <source>
        <dbReference type="EMBL" id="RIH77523.1"/>
    </source>
</evidence>
<protein>
    <recommendedName>
        <fullName evidence="3">Galactosyldiacylglycerol synthase</fullName>
    </recommendedName>
</protein>
<dbReference type="EMBL" id="QWKX01000025">
    <property type="protein sequence ID" value="RIH77523.1"/>
    <property type="molecule type" value="Genomic_DNA"/>
</dbReference>
<dbReference type="RefSeq" id="WP_027888891.1">
    <property type="nucleotide sequence ID" value="NZ_JBHSXZ010000005.1"/>
</dbReference>
<sequence>MVQLFNADTGAPIGQIGEAQLEFLVAQMEEEHAWDQDYYLNADLLEAWREQGADPALIELLAKAMGDKEDLNIRWSR</sequence>
<evidence type="ECO:0008006" key="3">
    <source>
        <dbReference type="Google" id="ProtNLM"/>
    </source>
</evidence>
<gene>
    <name evidence="1" type="ORF">Mcate_01257</name>
</gene>
<dbReference type="AlphaFoldDB" id="A0A399E1W7"/>
<dbReference type="Proteomes" id="UP000266089">
    <property type="component" value="Unassembled WGS sequence"/>
</dbReference>
<reference evidence="1 2" key="1">
    <citation type="submission" date="2018-08" db="EMBL/GenBank/DDBJ databases">
        <title>Meiothermus cateniformans JCM 15151 genome sequencing project.</title>
        <authorList>
            <person name="Da Costa M.S."/>
            <person name="Albuquerque L."/>
            <person name="Raposo P."/>
            <person name="Froufe H.J.C."/>
            <person name="Barroso C.S."/>
            <person name="Egas C."/>
        </authorList>
    </citation>
    <scope>NUCLEOTIDE SEQUENCE [LARGE SCALE GENOMIC DNA]</scope>
    <source>
        <strain evidence="1 2">JCM 15151</strain>
    </source>
</reference>
<proteinExistence type="predicted"/>